<evidence type="ECO:0000313" key="2">
    <source>
        <dbReference type="Proteomes" id="UP000005262"/>
    </source>
</evidence>
<proteinExistence type="predicted"/>
<dbReference type="AlphaFoldDB" id="J7IZ31"/>
<dbReference type="KEGG" id="dmi:Desmer_3536"/>
<dbReference type="HOGENOM" id="CLU_2972005_0_0_9"/>
<dbReference type="Proteomes" id="UP000005262">
    <property type="component" value="Chromosome"/>
</dbReference>
<gene>
    <name evidence="1" type="ordered locus">Desmer_3536</name>
</gene>
<reference evidence="1 2" key="1">
    <citation type="journal article" date="2012" name="J. Bacteriol.">
        <title>Complete genome sequences of Desulfosporosinus orientis DSM765T, Desulfosporosinus youngiae DSM17734T, Desulfosporosinus meridiei DSM13257T, and Desulfosporosinus acidiphilus DSM22704T.</title>
        <authorList>
            <person name="Pester M."/>
            <person name="Brambilla E."/>
            <person name="Alazard D."/>
            <person name="Rattei T."/>
            <person name="Weinmaier T."/>
            <person name="Han J."/>
            <person name="Lucas S."/>
            <person name="Lapidus A."/>
            <person name="Cheng J.F."/>
            <person name="Goodwin L."/>
            <person name="Pitluck S."/>
            <person name="Peters L."/>
            <person name="Ovchinnikova G."/>
            <person name="Teshima H."/>
            <person name="Detter J.C."/>
            <person name="Han C.S."/>
            <person name="Tapia R."/>
            <person name="Land M.L."/>
            <person name="Hauser L."/>
            <person name="Kyrpides N.C."/>
            <person name="Ivanova N.N."/>
            <person name="Pagani I."/>
            <person name="Huntmann M."/>
            <person name="Wei C.L."/>
            <person name="Davenport K.W."/>
            <person name="Daligault H."/>
            <person name="Chain P.S."/>
            <person name="Chen A."/>
            <person name="Mavromatis K."/>
            <person name="Markowitz V."/>
            <person name="Szeto E."/>
            <person name="Mikhailova N."/>
            <person name="Pati A."/>
            <person name="Wagner M."/>
            <person name="Woyke T."/>
            <person name="Ollivier B."/>
            <person name="Klenk H.P."/>
            <person name="Spring S."/>
            <person name="Loy A."/>
        </authorList>
    </citation>
    <scope>NUCLEOTIDE SEQUENCE [LARGE SCALE GENOMIC DNA]</scope>
    <source>
        <strain evidence="2">ATCC BAA-275 / DSM 13257 / NCIMB 13706 / S10</strain>
    </source>
</reference>
<reference evidence="2" key="2">
    <citation type="submission" date="2012-08" db="EMBL/GenBank/DDBJ databases">
        <title>Finished genome of Desulfosporosinus meridiei DSM 13257.</title>
        <authorList>
            <person name="Huntemann M."/>
            <person name="Wei C.-L."/>
            <person name="Han J."/>
            <person name="Detter J.C."/>
            <person name="Han C."/>
            <person name="Davenport K."/>
            <person name="Daligault H."/>
            <person name="Erkkila T."/>
            <person name="Gu W."/>
            <person name="Munk A.C.C."/>
            <person name="Teshima H."/>
            <person name="Xu Y."/>
            <person name="Chain P."/>
            <person name="Tapia R."/>
            <person name="Chen A."/>
            <person name="Krypides N."/>
            <person name="Mavromatis K."/>
            <person name="Markowitz V."/>
            <person name="Szeto E."/>
            <person name="Ivanova N."/>
            <person name="Mikhailova N."/>
            <person name="Ovchinnikova G."/>
            <person name="Pagani I."/>
            <person name="Pati A."/>
            <person name="Goodwin L."/>
            <person name="Peters L."/>
            <person name="Pitluck S."/>
            <person name="Woyke T."/>
            <person name="Pester M."/>
            <person name="Spring S."/>
            <person name="Ollivier B."/>
            <person name="Rattei T."/>
            <person name="Klenk H.-P."/>
            <person name="Wagner M."/>
            <person name="Loy A."/>
        </authorList>
    </citation>
    <scope>NUCLEOTIDE SEQUENCE [LARGE SCALE GENOMIC DNA]</scope>
    <source>
        <strain evidence="2">ATCC BAA-275 / DSM 13257 / NCIMB 13706 / S10</strain>
    </source>
</reference>
<evidence type="ECO:0000313" key="1">
    <source>
        <dbReference type="EMBL" id="AFQ45379.1"/>
    </source>
</evidence>
<accession>J7IZ31</accession>
<keyword evidence="2" id="KW-1185">Reference proteome</keyword>
<name>J7IZ31_DESMD</name>
<organism evidence="1 2">
    <name type="scientific">Desulfosporosinus meridiei (strain ATCC BAA-275 / DSM 13257 / KCTC 12902 / NCIMB 13706 / S10)</name>
    <dbReference type="NCBI Taxonomy" id="768704"/>
    <lineage>
        <taxon>Bacteria</taxon>
        <taxon>Bacillati</taxon>
        <taxon>Bacillota</taxon>
        <taxon>Clostridia</taxon>
        <taxon>Eubacteriales</taxon>
        <taxon>Desulfitobacteriaceae</taxon>
        <taxon>Desulfosporosinus</taxon>
    </lineage>
</organism>
<dbReference type="EMBL" id="CP003629">
    <property type="protein sequence ID" value="AFQ45379.1"/>
    <property type="molecule type" value="Genomic_DNA"/>
</dbReference>
<dbReference type="RefSeq" id="WP_014904288.1">
    <property type="nucleotide sequence ID" value="NC_018515.1"/>
</dbReference>
<dbReference type="STRING" id="768704.Desmer_3536"/>
<protein>
    <submittedName>
        <fullName evidence="1">Uncharacterized protein</fullName>
    </submittedName>
</protein>
<dbReference type="OrthoDB" id="2084459at2"/>
<sequence>MKTVFMIILAATLLLTGFVKPERFNKLKADNITVFYGVSSYAMFGADQVVIDDLLHQF</sequence>